<dbReference type="Proteomes" id="UP000272942">
    <property type="component" value="Unassembled WGS sequence"/>
</dbReference>
<evidence type="ECO:0000313" key="2">
    <source>
        <dbReference type="Proteomes" id="UP000272942"/>
    </source>
</evidence>
<keyword evidence="2" id="KW-1185">Reference proteome</keyword>
<evidence type="ECO:0000313" key="3">
    <source>
        <dbReference type="WBParaSite" id="ECPE_0000983001-mRNA-1"/>
    </source>
</evidence>
<organism evidence="3">
    <name type="scientific">Echinostoma caproni</name>
    <dbReference type="NCBI Taxonomy" id="27848"/>
    <lineage>
        <taxon>Eukaryota</taxon>
        <taxon>Metazoa</taxon>
        <taxon>Spiralia</taxon>
        <taxon>Lophotrochozoa</taxon>
        <taxon>Platyhelminthes</taxon>
        <taxon>Trematoda</taxon>
        <taxon>Digenea</taxon>
        <taxon>Plagiorchiida</taxon>
        <taxon>Echinostomata</taxon>
        <taxon>Echinostomatoidea</taxon>
        <taxon>Echinostomatidae</taxon>
        <taxon>Echinostoma</taxon>
    </lineage>
</organism>
<name>A0A183AS64_9TREM</name>
<dbReference type="WBParaSite" id="ECPE_0000983001-mRNA-1">
    <property type="protein sequence ID" value="ECPE_0000983001-mRNA-1"/>
    <property type="gene ID" value="ECPE_0000983001"/>
</dbReference>
<dbReference type="AlphaFoldDB" id="A0A183AS64"/>
<gene>
    <name evidence="1" type="ORF">ECPE_LOCUS9799</name>
</gene>
<protein>
    <submittedName>
        <fullName evidence="1 3">Uncharacterized protein</fullName>
    </submittedName>
</protein>
<proteinExistence type="predicted"/>
<reference evidence="3" key="1">
    <citation type="submission" date="2016-06" db="UniProtKB">
        <authorList>
            <consortium name="WormBaseParasite"/>
        </authorList>
    </citation>
    <scope>IDENTIFICATION</scope>
</reference>
<accession>A0A183AS64</accession>
<evidence type="ECO:0000313" key="1">
    <source>
        <dbReference type="EMBL" id="VDP85986.1"/>
    </source>
</evidence>
<sequence>MGGWVSSTVNRYRKDRPEVADMHASRLQLKALMEFERMASRFVWAIARLHPILQPGSDDRGSEAWSNYYVHEDSTGVEDEIKQLDMLRRCLASLLRQLRIDFDDAIGSSYKNEANDWDCQVSSNHSDFTADD</sequence>
<reference evidence="1 2" key="2">
    <citation type="submission" date="2018-11" db="EMBL/GenBank/DDBJ databases">
        <authorList>
            <consortium name="Pathogen Informatics"/>
        </authorList>
    </citation>
    <scope>NUCLEOTIDE SEQUENCE [LARGE SCALE GENOMIC DNA]</scope>
    <source>
        <strain evidence="1 2">Egypt</strain>
    </source>
</reference>
<dbReference type="EMBL" id="UZAN01047988">
    <property type="protein sequence ID" value="VDP85986.1"/>
    <property type="molecule type" value="Genomic_DNA"/>
</dbReference>